<dbReference type="PANTHER" id="PTHR33055">
    <property type="entry name" value="TRANSPOSASE FOR INSERTION SEQUENCE ELEMENT IS1111A"/>
    <property type="match status" value="1"/>
</dbReference>
<dbReference type="EMBL" id="CP003119">
    <property type="protein sequence ID" value="AFA75273.1"/>
    <property type="molecule type" value="Genomic_DNA"/>
</dbReference>
<organism evidence="4 5">
    <name type="scientific">Gordonia polyisoprenivorans (strain DSM 44266 / VH2)</name>
    <dbReference type="NCBI Taxonomy" id="1112204"/>
    <lineage>
        <taxon>Bacteria</taxon>
        <taxon>Bacillati</taxon>
        <taxon>Actinomycetota</taxon>
        <taxon>Actinomycetes</taxon>
        <taxon>Mycobacteriales</taxon>
        <taxon>Gordoniaceae</taxon>
        <taxon>Gordonia</taxon>
    </lineage>
</organism>
<dbReference type="RefSeq" id="WP_014360885.1">
    <property type="nucleotide sequence ID" value="NC_016906.1"/>
</dbReference>
<dbReference type="NCBIfam" id="NF033542">
    <property type="entry name" value="transpos_IS110"/>
    <property type="match status" value="1"/>
</dbReference>
<feature type="domain" description="Transposase IS116/IS110/IS902 C-terminal" evidence="2">
    <location>
        <begin position="277"/>
        <end position="359"/>
    </location>
</feature>
<evidence type="ECO:0000259" key="1">
    <source>
        <dbReference type="Pfam" id="PF01548"/>
    </source>
</evidence>
<dbReference type="Pfam" id="PF01548">
    <property type="entry name" value="DEDD_Tnp_IS110"/>
    <property type="match status" value="1"/>
</dbReference>
<accession>H6MUT2</accession>
<dbReference type="GeneID" id="90161273"/>
<dbReference type="STRING" id="1112204.GPOL_c34540"/>
<keyword evidence="5" id="KW-1185">Reference proteome</keyword>
<protein>
    <submittedName>
        <fullName evidence="3 4">Transposase</fullName>
    </submittedName>
</protein>
<proteinExistence type="predicted"/>
<dbReference type="InterPro" id="IPR047650">
    <property type="entry name" value="Transpos_IS110"/>
</dbReference>
<dbReference type="Proteomes" id="UP000009154">
    <property type="component" value="Chromosome"/>
</dbReference>
<dbReference type="GO" id="GO:0006313">
    <property type="term" value="P:DNA transposition"/>
    <property type="evidence" value="ECO:0007669"/>
    <property type="project" value="InterPro"/>
</dbReference>
<dbReference type="KEGG" id="gpo:GPOL_c42700"/>
<evidence type="ECO:0000313" key="5">
    <source>
        <dbReference type="Proteomes" id="UP000009154"/>
    </source>
</evidence>
<evidence type="ECO:0000313" key="4">
    <source>
        <dbReference type="EMBL" id="AFA75273.1"/>
    </source>
</evidence>
<dbReference type="Pfam" id="PF02371">
    <property type="entry name" value="Transposase_20"/>
    <property type="match status" value="1"/>
</dbReference>
<feature type="domain" description="Transposase IS110-like N-terminal" evidence="1">
    <location>
        <begin position="4"/>
        <end position="163"/>
    </location>
</feature>
<dbReference type="InterPro" id="IPR003346">
    <property type="entry name" value="Transposase_20"/>
</dbReference>
<dbReference type="InterPro" id="IPR002525">
    <property type="entry name" value="Transp_IS110-like_N"/>
</dbReference>
<dbReference type="eggNOG" id="COG3547">
    <property type="taxonomic scope" value="Bacteria"/>
</dbReference>
<name>H6MUT2_GORPV</name>
<sequence>MLFVGDDWAEDHHDIEFQDENGKVLRRARLPEGTEGIARLGEIAAGLLDETGCPEQVLVCIEVDQGPWVYALLAAGYRVYGVDPKQAQRHREILSSSGAKSDKADAHALADMVRTRRRQLRQAGGDTPLADAVKIVARAHQSMIWERGRHGSRLRAALREYFPAMLAVCEAADLELVSPPILALLAKAPTPAQAAKLAIRQILPLLKRRRRKDAKAAAIQQILRGPQLGQPEAVTAAYAATVRASVAVLQTVIAEIDELAEAVDTHFSQHPDHEIYLSQPGLGPALGPRMLAEFGDDPARFSNSKARKNYAGTSPLTKQSGKNKIVSARHVYNKRLIDAAMGQAQAAILNDPSAYAYYRKQRQRKVEHNAALRQLANRLIGILHGCLVHGTIYDPDEAWKDHTLTSAA</sequence>
<dbReference type="PANTHER" id="PTHR33055:SF3">
    <property type="entry name" value="PUTATIVE TRANSPOSASE FOR IS117-RELATED"/>
    <property type="match status" value="1"/>
</dbReference>
<gene>
    <name evidence="3" type="ordered locus">GPOL_c34540</name>
    <name evidence="4" type="ordered locus">GPOL_c42700</name>
</gene>
<dbReference type="GO" id="GO:0003677">
    <property type="term" value="F:DNA binding"/>
    <property type="evidence" value="ECO:0007669"/>
    <property type="project" value="InterPro"/>
</dbReference>
<evidence type="ECO:0000259" key="2">
    <source>
        <dbReference type="Pfam" id="PF02371"/>
    </source>
</evidence>
<reference evidence="4 5" key="1">
    <citation type="journal article" date="2012" name="Appl. Environ. Microbiol.">
        <title>Involvement of two latex-clearing proteins during rubber degradation and insights into the subsequent degradation pathway revealed by the genome sequence of Gordonia polyisoprenivorans strain VH2.</title>
        <authorList>
            <person name="Hiessl S."/>
            <person name="Schuldes J."/>
            <person name="Thurmer A."/>
            <person name="Halbsguth T."/>
            <person name="Broker D."/>
            <person name="Angelov A."/>
            <person name="Liebl W."/>
            <person name="Daniel R."/>
            <person name="Steinbuchel A."/>
        </authorList>
    </citation>
    <scope>NUCLEOTIDE SEQUENCE [LARGE SCALE GENOMIC DNA]</scope>
    <source>
        <strain evidence="5">DSM 44266 / VH2</strain>
        <strain evidence="4">VH2</strain>
    </source>
</reference>
<dbReference type="AlphaFoldDB" id="H6MUT2"/>
<dbReference type="HOGENOM" id="CLU_036902_0_0_11"/>
<evidence type="ECO:0000313" key="3">
    <source>
        <dbReference type="EMBL" id="AFA74466.1"/>
    </source>
</evidence>
<dbReference type="GO" id="GO:0004803">
    <property type="term" value="F:transposase activity"/>
    <property type="evidence" value="ECO:0007669"/>
    <property type="project" value="InterPro"/>
</dbReference>
<dbReference type="KEGG" id="gpo:GPOL_c34540"/>
<dbReference type="EMBL" id="CP003119">
    <property type="protein sequence ID" value="AFA74466.1"/>
    <property type="molecule type" value="Genomic_DNA"/>
</dbReference>